<dbReference type="AlphaFoldDB" id="A0A9N7YB99"/>
<protein>
    <submittedName>
        <fullName evidence="1">Uncharacterized protein</fullName>
    </submittedName>
</protein>
<accession>A0A9N7YB99</accession>
<evidence type="ECO:0000313" key="1">
    <source>
        <dbReference type="EMBL" id="CAB1425175.1"/>
    </source>
</evidence>
<dbReference type="EMBL" id="CADEAL010000783">
    <property type="protein sequence ID" value="CAB1425175.1"/>
    <property type="molecule type" value="Genomic_DNA"/>
</dbReference>
<evidence type="ECO:0000313" key="2">
    <source>
        <dbReference type="Proteomes" id="UP001153269"/>
    </source>
</evidence>
<organism evidence="1 2">
    <name type="scientific">Pleuronectes platessa</name>
    <name type="common">European plaice</name>
    <dbReference type="NCBI Taxonomy" id="8262"/>
    <lineage>
        <taxon>Eukaryota</taxon>
        <taxon>Metazoa</taxon>
        <taxon>Chordata</taxon>
        <taxon>Craniata</taxon>
        <taxon>Vertebrata</taxon>
        <taxon>Euteleostomi</taxon>
        <taxon>Actinopterygii</taxon>
        <taxon>Neopterygii</taxon>
        <taxon>Teleostei</taxon>
        <taxon>Neoteleostei</taxon>
        <taxon>Acanthomorphata</taxon>
        <taxon>Carangaria</taxon>
        <taxon>Pleuronectiformes</taxon>
        <taxon>Pleuronectoidei</taxon>
        <taxon>Pleuronectidae</taxon>
        <taxon>Pleuronectes</taxon>
    </lineage>
</organism>
<reference evidence="1" key="1">
    <citation type="submission" date="2020-03" db="EMBL/GenBank/DDBJ databases">
        <authorList>
            <person name="Weist P."/>
        </authorList>
    </citation>
    <scope>NUCLEOTIDE SEQUENCE</scope>
</reference>
<proteinExistence type="predicted"/>
<sequence>FARRGCERSCWQRVSPCSPSSERRVSCDRVLSCRWKNVLFQQSQLAATRDVRRACGHTAAGRGASLVVCMYVHVQGLNSQKQTARALEVLRCGITVSAADSHSGPYSTEKVSRPSHVRHRVLM</sequence>
<name>A0A9N7YB99_PLEPL</name>
<gene>
    <name evidence="1" type="ORF">PLEPLA_LOCUS13105</name>
</gene>
<feature type="non-terminal residue" evidence="1">
    <location>
        <position position="1"/>
    </location>
</feature>
<comment type="caution">
    <text evidence="1">The sequence shown here is derived from an EMBL/GenBank/DDBJ whole genome shotgun (WGS) entry which is preliminary data.</text>
</comment>
<dbReference type="Proteomes" id="UP001153269">
    <property type="component" value="Unassembled WGS sequence"/>
</dbReference>
<keyword evidence="2" id="KW-1185">Reference proteome</keyword>